<feature type="compositionally biased region" description="Polar residues" evidence="1">
    <location>
        <begin position="200"/>
        <end position="211"/>
    </location>
</feature>
<dbReference type="EMBL" id="CP092866">
    <property type="protein sequence ID" value="UYV66803.1"/>
    <property type="molecule type" value="Genomic_DNA"/>
</dbReference>
<evidence type="ECO:0000313" key="2">
    <source>
        <dbReference type="EMBL" id="UYV66803.1"/>
    </source>
</evidence>
<organism evidence="2 3">
    <name type="scientific">Cordylochernes scorpioides</name>
    <dbReference type="NCBI Taxonomy" id="51811"/>
    <lineage>
        <taxon>Eukaryota</taxon>
        <taxon>Metazoa</taxon>
        <taxon>Ecdysozoa</taxon>
        <taxon>Arthropoda</taxon>
        <taxon>Chelicerata</taxon>
        <taxon>Arachnida</taxon>
        <taxon>Pseudoscorpiones</taxon>
        <taxon>Cheliferoidea</taxon>
        <taxon>Chernetidae</taxon>
        <taxon>Cordylochernes</taxon>
    </lineage>
</organism>
<dbReference type="PANTHER" id="PTHR46060:SF1">
    <property type="entry name" value="MARINER MOS1 TRANSPOSASE-LIKE PROTEIN"/>
    <property type="match status" value="1"/>
</dbReference>
<name>A0ABY6KDY9_9ARAC</name>
<feature type="region of interest" description="Disordered" evidence="1">
    <location>
        <begin position="415"/>
        <end position="435"/>
    </location>
</feature>
<protein>
    <recommendedName>
        <fullName evidence="4">Transposase</fullName>
    </recommendedName>
</protein>
<dbReference type="Gene3D" id="3.30.420.10">
    <property type="entry name" value="Ribonuclease H-like superfamily/Ribonuclease H"/>
    <property type="match status" value="1"/>
</dbReference>
<feature type="compositionally biased region" description="Low complexity" evidence="1">
    <location>
        <begin position="158"/>
        <end position="173"/>
    </location>
</feature>
<gene>
    <name evidence="2" type="ORF">LAZ67_4002894</name>
</gene>
<accession>A0ABY6KDY9</accession>
<proteinExistence type="predicted"/>
<evidence type="ECO:0000256" key="1">
    <source>
        <dbReference type="SAM" id="MobiDB-lite"/>
    </source>
</evidence>
<dbReference type="PANTHER" id="PTHR46060">
    <property type="entry name" value="MARINER MOS1 TRANSPOSASE-LIKE PROTEIN"/>
    <property type="match status" value="1"/>
</dbReference>
<evidence type="ECO:0008006" key="4">
    <source>
        <dbReference type="Google" id="ProtNLM"/>
    </source>
</evidence>
<dbReference type="InterPro" id="IPR036397">
    <property type="entry name" value="RNaseH_sf"/>
</dbReference>
<dbReference type="InterPro" id="IPR052709">
    <property type="entry name" value="Transposase-MT_Hybrid"/>
</dbReference>
<feature type="region of interest" description="Disordered" evidence="1">
    <location>
        <begin position="188"/>
        <end position="215"/>
    </location>
</feature>
<dbReference type="Proteomes" id="UP001235939">
    <property type="component" value="Chromosome 04"/>
</dbReference>
<evidence type="ECO:0000313" key="3">
    <source>
        <dbReference type="Proteomes" id="UP001235939"/>
    </source>
</evidence>
<reference evidence="2 3" key="1">
    <citation type="submission" date="2022-01" db="EMBL/GenBank/DDBJ databases">
        <title>A chromosomal length assembly of Cordylochernes scorpioides.</title>
        <authorList>
            <person name="Zeh D."/>
            <person name="Zeh J."/>
        </authorList>
    </citation>
    <scope>NUCLEOTIDE SEQUENCE [LARGE SCALE GENOMIC DNA]</scope>
    <source>
        <strain evidence="2">IN4F17</strain>
        <tissue evidence="2">Whole Body</tissue>
    </source>
</reference>
<sequence length="435" mass="49724">MIPSFNPEEGLKYSQWLKVFNQQIKLRNIKQEDALFMIPTLFKGNALEIYATICDEIDTLEDLHSRMMTFFPEFERGLHKKFWQLTKQETQSVRGYYFEKVKIGTQLHMPKDLVLESLTSGAGPLEKFLIASSPQSLEDWLRIAESLEHTTQQRDGRWNNGRRNNFAGGNRPNMASRWRSITQQHGDVNAGQLHEPGHPGTSSIGLQSASNPGGAVRCHRRTFEAFKAGRISIEDATRRDAQNFKGLMKMCRKITDLIKENPRTTLLDLEQDTGISKTTIGRIVTEDLKLKKTPAKFIPRFLTNEQNLCRLATCEDMLKMTRTDPEWKDKIITGDEKWVYGYDPETKRQSAEWRGQVSMYTGDIKHGLDLQELTAMTALAHYNKSQLHLASTELLIIHSHKESLTKLMKNRAGVSGLGSSGRHYQLSPKSKELDR</sequence>
<keyword evidence="3" id="KW-1185">Reference proteome</keyword>
<feature type="region of interest" description="Disordered" evidence="1">
    <location>
        <begin position="151"/>
        <end position="174"/>
    </location>
</feature>